<dbReference type="PROSITE" id="PS51257">
    <property type="entry name" value="PROKAR_LIPOPROTEIN"/>
    <property type="match status" value="1"/>
</dbReference>
<feature type="chain" id="PRO_5012499903" description="Por secretion system C-terminal sorting domain-containing protein" evidence="1">
    <location>
        <begin position="24"/>
        <end position="136"/>
    </location>
</feature>
<organism evidence="2 3">
    <name type="scientific">Flavobacterium defluvii</name>
    <dbReference type="NCBI Taxonomy" id="370979"/>
    <lineage>
        <taxon>Bacteria</taxon>
        <taxon>Pseudomonadati</taxon>
        <taxon>Bacteroidota</taxon>
        <taxon>Flavobacteriia</taxon>
        <taxon>Flavobacteriales</taxon>
        <taxon>Flavobacteriaceae</taxon>
        <taxon>Flavobacterium</taxon>
    </lineage>
</organism>
<protein>
    <recommendedName>
        <fullName evidence="4">Por secretion system C-terminal sorting domain-containing protein</fullName>
    </recommendedName>
</protein>
<proteinExistence type="predicted"/>
<evidence type="ECO:0008006" key="4">
    <source>
        <dbReference type="Google" id="ProtNLM"/>
    </source>
</evidence>
<evidence type="ECO:0000313" key="2">
    <source>
        <dbReference type="EMBL" id="SHG25891.1"/>
    </source>
</evidence>
<evidence type="ECO:0000256" key="1">
    <source>
        <dbReference type="SAM" id="SignalP"/>
    </source>
</evidence>
<dbReference type="Proteomes" id="UP000184071">
    <property type="component" value="Unassembled WGS sequence"/>
</dbReference>
<keyword evidence="3" id="KW-1185">Reference proteome</keyword>
<gene>
    <name evidence="2" type="ORF">SAMN05443663_102352</name>
</gene>
<dbReference type="STRING" id="370979.SAMN05443663_102352"/>
<reference evidence="3" key="1">
    <citation type="submission" date="2016-11" db="EMBL/GenBank/DDBJ databases">
        <authorList>
            <person name="Varghese N."/>
            <person name="Submissions S."/>
        </authorList>
    </citation>
    <scope>NUCLEOTIDE SEQUENCE [LARGE SCALE GENOMIC DNA]</scope>
    <source>
        <strain evidence="3">DSM 17963</strain>
    </source>
</reference>
<accession>A0A1M5ICA2</accession>
<evidence type="ECO:0000313" key="3">
    <source>
        <dbReference type="Proteomes" id="UP000184071"/>
    </source>
</evidence>
<feature type="signal peptide" evidence="1">
    <location>
        <begin position="1"/>
        <end position="23"/>
    </location>
</feature>
<dbReference type="OrthoDB" id="660065at2"/>
<dbReference type="RefSeq" id="WP_073414264.1">
    <property type="nucleotide sequence ID" value="NZ_FQWC01000002.1"/>
</dbReference>
<name>A0A1M5ICA2_9FLAO</name>
<sequence>MKKFKLQSIALMLLFITALTSCSNDDSPTEDVIYKSAFATEVSGPLTGKVGQELSYAITFPVENGCGEFNQMTDVEFNKELGYQIEVKYPKATCNRPEPENKVTIYKITTSKAGTYYLRIAKSETEFIVTKVVITD</sequence>
<keyword evidence="1" id="KW-0732">Signal</keyword>
<dbReference type="AlphaFoldDB" id="A0A1M5ICA2"/>
<dbReference type="EMBL" id="FQWC01000002">
    <property type="protein sequence ID" value="SHG25891.1"/>
    <property type="molecule type" value="Genomic_DNA"/>
</dbReference>